<name>A0A9D7IC06_9RHOO</name>
<organism evidence="1 2">
    <name type="scientific">Candidatus Propionivibrio dominans</name>
    <dbReference type="NCBI Taxonomy" id="2954373"/>
    <lineage>
        <taxon>Bacteria</taxon>
        <taxon>Pseudomonadati</taxon>
        <taxon>Pseudomonadota</taxon>
        <taxon>Betaproteobacteria</taxon>
        <taxon>Rhodocyclales</taxon>
        <taxon>Rhodocyclaceae</taxon>
        <taxon>Propionivibrio</taxon>
    </lineage>
</organism>
<dbReference type="Proteomes" id="UP000886602">
    <property type="component" value="Unassembled WGS sequence"/>
</dbReference>
<dbReference type="AlphaFoldDB" id="A0A9D7IC06"/>
<evidence type="ECO:0000313" key="1">
    <source>
        <dbReference type="EMBL" id="MBK7422435.1"/>
    </source>
</evidence>
<accession>A0A9D7IC06</accession>
<protein>
    <submittedName>
        <fullName evidence="1">Uncharacterized protein</fullName>
    </submittedName>
</protein>
<gene>
    <name evidence="1" type="ORF">IPJ48_04680</name>
</gene>
<comment type="caution">
    <text evidence="1">The sequence shown here is derived from an EMBL/GenBank/DDBJ whole genome shotgun (WGS) entry which is preliminary data.</text>
</comment>
<dbReference type="EMBL" id="JADJNC010000006">
    <property type="protein sequence ID" value="MBK7422435.1"/>
    <property type="molecule type" value="Genomic_DNA"/>
</dbReference>
<reference evidence="1" key="1">
    <citation type="submission" date="2020-10" db="EMBL/GenBank/DDBJ databases">
        <title>Connecting structure to function with the recovery of over 1000 high-quality activated sludge metagenome-assembled genomes encoding full-length rRNA genes using long-read sequencing.</title>
        <authorList>
            <person name="Singleton C.M."/>
            <person name="Petriglieri F."/>
            <person name="Kristensen J.M."/>
            <person name="Kirkegaard R.H."/>
            <person name="Michaelsen T.Y."/>
            <person name="Andersen M.H."/>
            <person name="Karst S.M."/>
            <person name="Dueholm M.S."/>
            <person name="Nielsen P.H."/>
            <person name="Albertsen M."/>
        </authorList>
    </citation>
    <scope>NUCLEOTIDE SEQUENCE</scope>
    <source>
        <strain evidence="1">EsbW_18-Q3-R4-48_MAXAC.044</strain>
    </source>
</reference>
<proteinExistence type="predicted"/>
<sequence>MPGKAGLSCDSWSLFFRPFALFMVGSKRLALWPQVVALSVLPAPRGNASCNEIAQDAK</sequence>
<evidence type="ECO:0000313" key="2">
    <source>
        <dbReference type="Proteomes" id="UP000886602"/>
    </source>
</evidence>